<evidence type="ECO:0000256" key="2">
    <source>
        <dbReference type="ARBA" id="ARBA00004651"/>
    </source>
</evidence>
<protein>
    <recommendedName>
        <fullName evidence="3">histidine kinase</fullName>
        <ecNumber evidence="3">2.7.13.3</ecNumber>
    </recommendedName>
</protein>
<dbReference type="EC" id="2.7.13.3" evidence="3"/>
<dbReference type="SUPFAM" id="SSF55874">
    <property type="entry name" value="ATPase domain of HSP90 chaperone/DNA topoisomerase II/histidine kinase"/>
    <property type="match status" value="1"/>
</dbReference>
<evidence type="ECO:0000256" key="5">
    <source>
        <dbReference type="ARBA" id="ARBA00022553"/>
    </source>
</evidence>
<evidence type="ECO:0000256" key="4">
    <source>
        <dbReference type="ARBA" id="ARBA00022475"/>
    </source>
</evidence>
<dbReference type="SUPFAM" id="SSF47384">
    <property type="entry name" value="Homodimeric domain of signal transducing histidine kinase"/>
    <property type="match status" value="1"/>
</dbReference>
<organism evidence="16 17">
    <name type="scientific">Pseudoalteromonas denitrificans DSM 6059</name>
    <dbReference type="NCBI Taxonomy" id="1123010"/>
    <lineage>
        <taxon>Bacteria</taxon>
        <taxon>Pseudomonadati</taxon>
        <taxon>Pseudomonadota</taxon>
        <taxon>Gammaproteobacteria</taxon>
        <taxon>Alteromonadales</taxon>
        <taxon>Pseudoalteromonadaceae</taxon>
        <taxon>Pseudoalteromonas</taxon>
    </lineage>
</organism>
<keyword evidence="11 14" id="KW-1133">Transmembrane helix</keyword>
<dbReference type="InterPro" id="IPR003594">
    <property type="entry name" value="HATPase_dom"/>
</dbReference>
<keyword evidence="5" id="KW-0597">Phosphoprotein</keyword>
<evidence type="ECO:0000256" key="7">
    <source>
        <dbReference type="ARBA" id="ARBA00022692"/>
    </source>
</evidence>
<sequence length="500" mass="56967">MKISLYQKLAFSLFIIFSLICTLVLSWSQQLDHISQNQAEQKLHLNLAEHLVQDNPLLQQGVYDHQALENLFHTLMLLGPAFEFYFVDPSGEILTYSAKPGKVKRKRINLSPVLQLIEHAENMPIYGDDPRNLNKLKIFSAAPVYSHEDQDGIKNRGKLQGYLYVIIGGEIYDTVFSRIKSNDTLLITASWLFAALIFLFIILLLLFKYFTNPINKLAKEISQIQAANFDLSKVQLSQWPKYQSNEVHLLGNSLNVIVRLIHQQINLLEQNDSQRRELLTHLSHDLRTPLASLQGYLEILNHQNTKLDEQQQQEYLTITLNNCKQLKHLIDQIFELAHLESGRVSVNNEMFNLGELIYDIVAKFTLKAQKANVKLTIKPTVCDFNTLCDIAKLERVLSNLIENALRHTPENGEIIINVFAKNSKLVIQVSDTGTGIKAEEINYIFDARYRASNAVGHKKQHGGLGLAISKRLLQILNSDIKVHSEFGKGTLFEFSIRQAA</sequence>
<keyword evidence="4" id="KW-1003">Cell membrane</keyword>
<dbReference type="InterPro" id="IPR036097">
    <property type="entry name" value="HisK_dim/P_sf"/>
</dbReference>
<evidence type="ECO:0000256" key="10">
    <source>
        <dbReference type="ARBA" id="ARBA00022840"/>
    </source>
</evidence>
<evidence type="ECO:0000256" key="1">
    <source>
        <dbReference type="ARBA" id="ARBA00000085"/>
    </source>
</evidence>
<keyword evidence="8" id="KW-0547">Nucleotide-binding</keyword>
<reference evidence="16 17" key="1">
    <citation type="submission" date="2016-10" db="EMBL/GenBank/DDBJ databases">
        <authorList>
            <person name="de Groot N.N."/>
        </authorList>
    </citation>
    <scope>NUCLEOTIDE SEQUENCE [LARGE SCALE GENOMIC DNA]</scope>
    <source>
        <strain evidence="16 17">DSM 6059</strain>
    </source>
</reference>
<dbReference type="Pfam" id="PF00512">
    <property type="entry name" value="HisKA"/>
    <property type="match status" value="1"/>
</dbReference>
<dbReference type="Gene3D" id="6.10.340.10">
    <property type="match status" value="1"/>
</dbReference>
<dbReference type="CDD" id="cd00082">
    <property type="entry name" value="HisKA"/>
    <property type="match status" value="1"/>
</dbReference>
<keyword evidence="10" id="KW-0067">ATP-binding</keyword>
<evidence type="ECO:0000256" key="6">
    <source>
        <dbReference type="ARBA" id="ARBA00022679"/>
    </source>
</evidence>
<dbReference type="SMART" id="SM00387">
    <property type="entry name" value="HATPase_c"/>
    <property type="match status" value="1"/>
</dbReference>
<dbReference type="RefSeq" id="WP_091984554.1">
    <property type="nucleotide sequence ID" value="NZ_FOLO01000019.1"/>
</dbReference>
<dbReference type="PANTHER" id="PTHR45528">
    <property type="entry name" value="SENSOR HISTIDINE KINASE CPXA"/>
    <property type="match status" value="1"/>
</dbReference>
<evidence type="ECO:0000256" key="9">
    <source>
        <dbReference type="ARBA" id="ARBA00022777"/>
    </source>
</evidence>
<dbReference type="InterPro" id="IPR036890">
    <property type="entry name" value="HATPase_C_sf"/>
</dbReference>
<dbReference type="Pfam" id="PF02518">
    <property type="entry name" value="HATPase_c"/>
    <property type="match status" value="1"/>
</dbReference>
<keyword evidence="12" id="KW-0902">Two-component regulatory system</keyword>
<dbReference type="EMBL" id="FOLO01000019">
    <property type="protein sequence ID" value="SFC82392.1"/>
    <property type="molecule type" value="Genomic_DNA"/>
</dbReference>
<keyword evidence="13 14" id="KW-0472">Membrane</keyword>
<evidence type="ECO:0000256" key="13">
    <source>
        <dbReference type="ARBA" id="ARBA00023136"/>
    </source>
</evidence>
<comment type="subcellular location">
    <subcellularLocation>
        <location evidence="2">Cell membrane</location>
        <topology evidence="2">Multi-pass membrane protein</topology>
    </subcellularLocation>
</comment>
<keyword evidence="17" id="KW-1185">Reference proteome</keyword>
<dbReference type="FunFam" id="1.10.287.130:FF:000001">
    <property type="entry name" value="Two-component sensor histidine kinase"/>
    <property type="match status" value="1"/>
</dbReference>
<feature type="domain" description="Histidine kinase" evidence="15">
    <location>
        <begin position="281"/>
        <end position="500"/>
    </location>
</feature>
<dbReference type="Proteomes" id="UP000198862">
    <property type="component" value="Unassembled WGS sequence"/>
</dbReference>
<comment type="catalytic activity">
    <reaction evidence="1">
        <text>ATP + protein L-histidine = ADP + protein N-phospho-L-histidine.</text>
        <dbReference type="EC" id="2.7.13.3"/>
    </reaction>
</comment>
<dbReference type="OrthoDB" id="9804645at2"/>
<evidence type="ECO:0000259" key="15">
    <source>
        <dbReference type="PROSITE" id="PS50109"/>
    </source>
</evidence>
<dbReference type="PRINTS" id="PR00344">
    <property type="entry name" value="BCTRLSENSOR"/>
</dbReference>
<dbReference type="InterPro" id="IPR003661">
    <property type="entry name" value="HisK_dim/P_dom"/>
</dbReference>
<keyword evidence="9 16" id="KW-0418">Kinase</keyword>
<gene>
    <name evidence="16" type="ORF">SAMN02745724_02635</name>
</gene>
<dbReference type="Gene3D" id="1.10.287.130">
    <property type="match status" value="1"/>
</dbReference>
<dbReference type="InterPro" id="IPR005467">
    <property type="entry name" value="His_kinase_dom"/>
</dbReference>
<feature type="transmembrane region" description="Helical" evidence="14">
    <location>
        <begin position="185"/>
        <end position="207"/>
    </location>
</feature>
<keyword evidence="7 14" id="KW-0812">Transmembrane</keyword>
<dbReference type="STRING" id="1123010.SAMN02745724_02635"/>
<dbReference type="PROSITE" id="PS50109">
    <property type="entry name" value="HIS_KIN"/>
    <property type="match status" value="1"/>
</dbReference>
<keyword evidence="6" id="KW-0808">Transferase</keyword>
<dbReference type="InterPro" id="IPR050398">
    <property type="entry name" value="HssS/ArlS-like"/>
</dbReference>
<proteinExistence type="predicted"/>
<evidence type="ECO:0000256" key="11">
    <source>
        <dbReference type="ARBA" id="ARBA00022989"/>
    </source>
</evidence>
<dbReference type="GO" id="GO:0005886">
    <property type="term" value="C:plasma membrane"/>
    <property type="evidence" value="ECO:0007669"/>
    <property type="project" value="UniProtKB-SubCell"/>
</dbReference>
<evidence type="ECO:0000313" key="16">
    <source>
        <dbReference type="EMBL" id="SFC82392.1"/>
    </source>
</evidence>
<evidence type="ECO:0000256" key="12">
    <source>
        <dbReference type="ARBA" id="ARBA00023012"/>
    </source>
</evidence>
<dbReference type="FunFam" id="3.30.565.10:FF:000006">
    <property type="entry name" value="Sensor histidine kinase WalK"/>
    <property type="match status" value="1"/>
</dbReference>
<evidence type="ECO:0000256" key="3">
    <source>
        <dbReference type="ARBA" id="ARBA00012438"/>
    </source>
</evidence>
<evidence type="ECO:0000313" key="17">
    <source>
        <dbReference type="Proteomes" id="UP000198862"/>
    </source>
</evidence>
<dbReference type="InterPro" id="IPR004358">
    <property type="entry name" value="Sig_transdc_His_kin-like_C"/>
</dbReference>
<name>A0A1I1MC27_9GAMM</name>
<dbReference type="SMART" id="SM00388">
    <property type="entry name" value="HisKA"/>
    <property type="match status" value="1"/>
</dbReference>
<accession>A0A1I1MC27</accession>
<dbReference type="CDD" id="cd00075">
    <property type="entry name" value="HATPase"/>
    <property type="match status" value="1"/>
</dbReference>
<evidence type="ECO:0000256" key="14">
    <source>
        <dbReference type="SAM" id="Phobius"/>
    </source>
</evidence>
<dbReference type="PANTHER" id="PTHR45528:SF1">
    <property type="entry name" value="SENSOR HISTIDINE KINASE CPXA"/>
    <property type="match status" value="1"/>
</dbReference>
<dbReference type="Gene3D" id="3.30.565.10">
    <property type="entry name" value="Histidine kinase-like ATPase, C-terminal domain"/>
    <property type="match status" value="1"/>
</dbReference>
<dbReference type="GO" id="GO:0000155">
    <property type="term" value="F:phosphorelay sensor kinase activity"/>
    <property type="evidence" value="ECO:0007669"/>
    <property type="project" value="InterPro"/>
</dbReference>
<dbReference type="GO" id="GO:0005524">
    <property type="term" value="F:ATP binding"/>
    <property type="evidence" value="ECO:0007669"/>
    <property type="project" value="UniProtKB-KW"/>
</dbReference>
<evidence type="ECO:0000256" key="8">
    <source>
        <dbReference type="ARBA" id="ARBA00022741"/>
    </source>
</evidence>
<dbReference type="AlphaFoldDB" id="A0A1I1MC27"/>